<feature type="domain" description="4Fe-4S" evidence="6">
    <location>
        <begin position="360"/>
        <end position="413"/>
    </location>
</feature>
<sequence length="413" mass="45261">MEYFHSVRLRDTLCNGCTRCVKVCPTEAIRVKEKAEIIDIRCIDCGECIRICPQHAKTGKVDSLKDLEKYKYNIALPDPAIFGQFSKNIQPQKILGAFIAMGFDSVFDVAIACDYVSLAIRNVLKSHSGTPYISASCPAVIRLVQALHPDLIPHLIPIESPLEIAGGLALEEGLKKGYKQEEIGIFYISPCPAKVTAVKQPVAREKSNVNEVLSIVDLYGNILKYISSDKTKALELKATGLGYGWARAGGESLAIKCSDNVVIDGIEQVNKVLNEIEIGKLTDVEYIECWACVGGCVGGPMLVENPFIARVRVRKLAESIGGDLSIEKLKEFPPEYFNWQMSMKPRQIMKYDEDISSAIAKANKIQSLLKSLPGFDCGLCGAPTCHAHVEDFIQGKISGLACLQKKRGDSSDS</sequence>
<dbReference type="InterPro" id="IPR007202">
    <property type="entry name" value="4Fe-4S_dom"/>
</dbReference>
<evidence type="ECO:0000259" key="5">
    <source>
        <dbReference type="PROSITE" id="PS51379"/>
    </source>
</evidence>
<feature type="domain" description="4Fe-4S ferredoxin-type" evidence="5">
    <location>
        <begin position="37"/>
        <end position="62"/>
    </location>
</feature>
<dbReference type="InterPro" id="IPR004108">
    <property type="entry name" value="Fe_hydrogenase_lsu_C"/>
</dbReference>
<dbReference type="AlphaFoldDB" id="A0A1M6NLX7"/>
<dbReference type="Pfam" id="PF13187">
    <property type="entry name" value="Fer4_9"/>
    <property type="match status" value="1"/>
</dbReference>
<gene>
    <name evidence="7" type="ORF">SAMN02745227_01179</name>
</gene>
<dbReference type="InterPro" id="IPR017896">
    <property type="entry name" value="4Fe4S_Fe-S-bd"/>
</dbReference>
<dbReference type="PROSITE" id="PS51379">
    <property type="entry name" value="4FE4S_FER_2"/>
    <property type="match status" value="2"/>
</dbReference>
<reference evidence="8" key="1">
    <citation type="submission" date="2016-11" db="EMBL/GenBank/DDBJ databases">
        <authorList>
            <person name="Varghese N."/>
            <person name="Submissions S."/>
        </authorList>
    </citation>
    <scope>NUCLEOTIDE SEQUENCE [LARGE SCALE GENOMIC DNA]</scope>
    <source>
        <strain evidence="8">DSM 14826</strain>
    </source>
</reference>
<dbReference type="InterPro" id="IPR009016">
    <property type="entry name" value="Fe_hydrogenase"/>
</dbReference>
<organism evidence="7 8">
    <name type="scientific">Anaerobranca californiensis DSM 14826</name>
    <dbReference type="NCBI Taxonomy" id="1120989"/>
    <lineage>
        <taxon>Bacteria</taxon>
        <taxon>Bacillati</taxon>
        <taxon>Bacillota</taxon>
        <taxon>Clostridia</taxon>
        <taxon>Eubacteriales</taxon>
        <taxon>Proteinivoracaceae</taxon>
        <taxon>Anaerobranca</taxon>
    </lineage>
</organism>
<dbReference type="Gene3D" id="3.40.950.10">
    <property type="entry name" value="Fe-only Hydrogenase (Larger Subunit), Chain L, domain 3"/>
    <property type="match status" value="1"/>
</dbReference>
<accession>A0A1M6NLX7</accession>
<keyword evidence="8" id="KW-1185">Reference proteome</keyword>
<dbReference type="PANTHER" id="PTHR11615">
    <property type="entry name" value="NITRATE, FORMATE, IRON DEHYDROGENASE"/>
    <property type="match status" value="1"/>
</dbReference>
<dbReference type="EMBL" id="FRAI01000010">
    <property type="protein sequence ID" value="SHJ96747.1"/>
    <property type="molecule type" value="Genomic_DNA"/>
</dbReference>
<dbReference type="Gene3D" id="1.10.15.40">
    <property type="entry name" value="Electron transport complex subunit B, putative Fe-S cluster"/>
    <property type="match status" value="1"/>
</dbReference>
<dbReference type="Pfam" id="PF02906">
    <property type="entry name" value="Fe_hyd_lg_C"/>
    <property type="match status" value="2"/>
</dbReference>
<evidence type="ECO:0000256" key="1">
    <source>
        <dbReference type="ARBA" id="ARBA00022485"/>
    </source>
</evidence>
<dbReference type="SUPFAM" id="SSF53920">
    <property type="entry name" value="Fe-only hydrogenase"/>
    <property type="match status" value="1"/>
</dbReference>
<dbReference type="Gene3D" id="3.30.70.20">
    <property type="match status" value="1"/>
</dbReference>
<name>A0A1M6NLX7_9FIRM</name>
<feature type="domain" description="4Fe-4S ferredoxin-type" evidence="5">
    <location>
        <begin position="5"/>
        <end position="34"/>
    </location>
</feature>
<dbReference type="GO" id="GO:0046872">
    <property type="term" value="F:metal ion binding"/>
    <property type="evidence" value="ECO:0007669"/>
    <property type="project" value="UniProtKB-KW"/>
</dbReference>
<dbReference type="RefSeq" id="WP_072907097.1">
    <property type="nucleotide sequence ID" value="NZ_FRAI01000010.1"/>
</dbReference>
<dbReference type="OrthoDB" id="9798098at2"/>
<protein>
    <submittedName>
        <fullName evidence="7">Iron only hydrogenase large subunit, C-terminal domain</fullName>
    </submittedName>
</protein>
<evidence type="ECO:0000256" key="4">
    <source>
        <dbReference type="ARBA" id="ARBA00023014"/>
    </source>
</evidence>
<dbReference type="PROSITE" id="PS51656">
    <property type="entry name" value="4FE4S"/>
    <property type="match status" value="1"/>
</dbReference>
<proteinExistence type="predicted"/>
<keyword evidence="1" id="KW-0004">4Fe-4S</keyword>
<dbReference type="STRING" id="1120989.SAMN02745227_01179"/>
<keyword evidence="3" id="KW-0408">Iron</keyword>
<dbReference type="InterPro" id="IPR050340">
    <property type="entry name" value="Cytosolic_Fe-S_CAF"/>
</dbReference>
<dbReference type="InterPro" id="IPR017900">
    <property type="entry name" value="4Fe4S_Fe_S_CS"/>
</dbReference>
<keyword evidence="4" id="KW-0411">Iron-sulfur</keyword>
<dbReference type="GO" id="GO:0051539">
    <property type="term" value="F:4 iron, 4 sulfur cluster binding"/>
    <property type="evidence" value="ECO:0007669"/>
    <property type="project" value="UniProtKB-KW"/>
</dbReference>
<dbReference type="PROSITE" id="PS00198">
    <property type="entry name" value="4FE4S_FER_1"/>
    <property type="match status" value="1"/>
</dbReference>
<evidence type="ECO:0000259" key="6">
    <source>
        <dbReference type="PROSITE" id="PS51656"/>
    </source>
</evidence>
<evidence type="ECO:0000313" key="8">
    <source>
        <dbReference type="Proteomes" id="UP000243547"/>
    </source>
</evidence>
<dbReference type="SUPFAM" id="SSF54862">
    <property type="entry name" value="4Fe-4S ferredoxins"/>
    <property type="match status" value="1"/>
</dbReference>
<evidence type="ECO:0000256" key="2">
    <source>
        <dbReference type="ARBA" id="ARBA00022723"/>
    </source>
</evidence>
<evidence type="ECO:0000256" key="3">
    <source>
        <dbReference type="ARBA" id="ARBA00023004"/>
    </source>
</evidence>
<keyword evidence="2" id="KW-0479">Metal-binding</keyword>
<dbReference type="Pfam" id="PF04060">
    <property type="entry name" value="FeS"/>
    <property type="match status" value="1"/>
</dbReference>
<dbReference type="Proteomes" id="UP000243547">
    <property type="component" value="Unassembled WGS sequence"/>
</dbReference>
<evidence type="ECO:0000313" key="7">
    <source>
        <dbReference type="EMBL" id="SHJ96747.1"/>
    </source>
</evidence>